<proteinExistence type="predicted"/>
<name>A0A6J5VIQ3_PRUAR</name>
<evidence type="ECO:0000313" key="1">
    <source>
        <dbReference type="EMBL" id="CAB4287365.1"/>
    </source>
</evidence>
<dbReference type="Proteomes" id="UP000507222">
    <property type="component" value="Unassembled WGS sequence"/>
</dbReference>
<gene>
    <name evidence="1" type="ORF">CURHAP_LOCUS45277</name>
</gene>
<organism evidence="1 2">
    <name type="scientific">Prunus armeniaca</name>
    <name type="common">Apricot</name>
    <name type="synonym">Armeniaca vulgaris</name>
    <dbReference type="NCBI Taxonomy" id="36596"/>
    <lineage>
        <taxon>Eukaryota</taxon>
        <taxon>Viridiplantae</taxon>
        <taxon>Streptophyta</taxon>
        <taxon>Embryophyta</taxon>
        <taxon>Tracheophyta</taxon>
        <taxon>Spermatophyta</taxon>
        <taxon>Magnoliopsida</taxon>
        <taxon>eudicotyledons</taxon>
        <taxon>Gunneridae</taxon>
        <taxon>Pentapetalae</taxon>
        <taxon>rosids</taxon>
        <taxon>fabids</taxon>
        <taxon>Rosales</taxon>
        <taxon>Rosaceae</taxon>
        <taxon>Amygdaloideae</taxon>
        <taxon>Amygdaleae</taxon>
        <taxon>Prunus</taxon>
    </lineage>
</organism>
<dbReference type="EMBL" id="CAEKDK010000007">
    <property type="protein sequence ID" value="CAB4287365.1"/>
    <property type="molecule type" value="Genomic_DNA"/>
</dbReference>
<sequence length="74" mass="8999">MEKLKDWEKMKEVEKRYTHTKSLVPWWGSWTCKELGQWINLKAEEAEKEKGGIKGDWGWRRTPEGFFISYFLIF</sequence>
<protein>
    <submittedName>
        <fullName evidence="1">Uncharacterized protein</fullName>
    </submittedName>
</protein>
<dbReference type="AlphaFoldDB" id="A0A6J5VIQ3"/>
<evidence type="ECO:0000313" key="2">
    <source>
        <dbReference type="Proteomes" id="UP000507222"/>
    </source>
</evidence>
<accession>A0A6J5VIQ3</accession>
<reference evidence="1 2" key="1">
    <citation type="submission" date="2020-05" db="EMBL/GenBank/DDBJ databases">
        <authorList>
            <person name="Campoy J."/>
            <person name="Schneeberger K."/>
            <person name="Spophaly S."/>
        </authorList>
    </citation>
    <scope>NUCLEOTIDE SEQUENCE [LARGE SCALE GENOMIC DNA]</scope>
    <source>
        <strain evidence="1">PruArmRojPasFocal</strain>
    </source>
</reference>